<sequence>MTALTGPDSSTVVMDMSVTVGGGGTTPLQAIVACPSTLVYGLGALIGRSAPSGRRSAHGWAAESGYADQSHLHRDVRTFAGTTPTAVAAAPWLAVDDVAWA</sequence>
<organism evidence="1 2">
    <name type="scientific">Cryptosporangium minutisporangium</name>
    <dbReference type="NCBI Taxonomy" id="113569"/>
    <lineage>
        <taxon>Bacteria</taxon>
        <taxon>Bacillati</taxon>
        <taxon>Actinomycetota</taxon>
        <taxon>Actinomycetes</taxon>
        <taxon>Cryptosporangiales</taxon>
        <taxon>Cryptosporangiaceae</taxon>
        <taxon>Cryptosporangium</taxon>
    </lineage>
</organism>
<gene>
    <name evidence="1" type="ORF">GCM10020369_40490</name>
</gene>
<comment type="caution">
    <text evidence="1">The sequence shown here is derived from an EMBL/GenBank/DDBJ whole genome shotgun (WGS) entry which is preliminary data.</text>
</comment>
<dbReference type="Proteomes" id="UP001501676">
    <property type="component" value="Unassembled WGS sequence"/>
</dbReference>
<name>A0ABP6T1S4_9ACTN</name>
<keyword evidence="2" id="KW-1185">Reference proteome</keyword>
<proteinExistence type="predicted"/>
<evidence type="ECO:0000313" key="2">
    <source>
        <dbReference type="Proteomes" id="UP001501676"/>
    </source>
</evidence>
<reference evidence="2" key="1">
    <citation type="journal article" date="2019" name="Int. J. Syst. Evol. Microbiol.">
        <title>The Global Catalogue of Microorganisms (GCM) 10K type strain sequencing project: providing services to taxonomists for standard genome sequencing and annotation.</title>
        <authorList>
            <consortium name="The Broad Institute Genomics Platform"/>
            <consortium name="The Broad Institute Genome Sequencing Center for Infectious Disease"/>
            <person name="Wu L."/>
            <person name="Ma J."/>
        </authorList>
    </citation>
    <scope>NUCLEOTIDE SEQUENCE [LARGE SCALE GENOMIC DNA]</scope>
    <source>
        <strain evidence="2">JCM 9458</strain>
    </source>
</reference>
<accession>A0ABP6T1S4</accession>
<evidence type="ECO:0000313" key="1">
    <source>
        <dbReference type="EMBL" id="GAA3389629.1"/>
    </source>
</evidence>
<protein>
    <submittedName>
        <fullName evidence="1">Uncharacterized protein</fullName>
    </submittedName>
</protein>
<dbReference type="Gene3D" id="1.10.10.60">
    <property type="entry name" value="Homeodomain-like"/>
    <property type="match status" value="1"/>
</dbReference>
<dbReference type="EMBL" id="BAAAYN010000025">
    <property type="protein sequence ID" value="GAA3389629.1"/>
    <property type="molecule type" value="Genomic_DNA"/>
</dbReference>